<organism evidence="1 2">
    <name type="scientific">Allocoleopsis franciscana PCC 7113</name>
    <dbReference type="NCBI Taxonomy" id="1173027"/>
    <lineage>
        <taxon>Bacteria</taxon>
        <taxon>Bacillati</taxon>
        <taxon>Cyanobacteriota</taxon>
        <taxon>Cyanophyceae</taxon>
        <taxon>Coleofasciculales</taxon>
        <taxon>Coleofasciculaceae</taxon>
        <taxon>Allocoleopsis</taxon>
        <taxon>Allocoleopsis franciscana</taxon>
    </lineage>
</organism>
<dbReference type="eggNOG" id="ENOG5032MFS">
    <property type="taxonomic scope" value="Bacteria"/>
</dbReference>
<gene>
    <name evidence="1" type="ORF">Mic7113_5197</name>
</gene>
<keyword evidence="2" id="KW-1185">Reference proteome</keyword>
<proteinExistence type="predicted"/>
<accession>K9WM15</accession>
<sequence>MSQNLITAGVIDPRQIPLDQIRQQVATFLKIPLQQIEHIECWKHQIWVKLVESRAKFISYRSLPLWIDQGLTTIFRCTNRPDLDRLGEILRTERDWYDENEMSQAVQPWRDAWAKQAQLLREEDERLQPFRAHQQAGREWYSAWERILRCCHDCAGLKHLAPELQRQSQEFTDLLDVTEAMQRLWSDRWKELSETMVAKHTAEESA</sequence>
<dbReference type="EMBL" id="CP003630">
    <property type="protein sequence ID" value="AFZ20851.1"/>
    <property type="molecule type" value="Genomic_DNA"/>
</dbReference>
<dbReference type="HOGENOM" id="CLU_1329705_0_0_3"/>
<dbReference type="AlphaFoldDB" id="K9WM15"/>
<dbReference type="KEGG" id="mic:Mic7113_5197"/>
<dbReference type="Proteomes" id="UP000010471">
    <property type="component" value="Chromosome"/>
</dbReference>
<reference evidence="1 2" key="1">
    <citation type="submission" date="2012-06" db="EMBL/GenBank/DDBJ databases">
        <title>Finished chromosome of genome of Microcoleus sp. PCC 7113.</title>
        <authorList>
            <consortium name="US DOE Joint Genome Institute"/>
            <person name="Gugger M."/>
            <person name="Coursin T."/>
            <person name="Rippka R."/>
            <person name="Tandeau De Marsac N."/>
            <person name="Huntemann M."/>
            <person name="Wei C.-L."/>
            <person name="Han J."/>
            <person name="Detter J.C."/>
            <person name="Han C."/>
            <person name="Tapia R."/>
            <person name="Chen A."/>
            <person name="Kyrpides N."/>
            <person name="Mavromatis K."/>
            <person name="Markowitz V."/>
            <person name="Szeto E."/>
            <person name="Ivanova N."/>
            <person name="Pagani I."/>
            <person name="Pati A."/>
            <person name="Goodwin L."/>
            <person name="Nordberg H.P."/>
            <person name="Cantor M.N."/>
            <person name="Hua S.X."/>
            <person name="Woyke T."/>
            <person name="Kerfeld C.A."/>
        </authorList>
    </citation>
    <scope>NUCLEOTIDE SEQUENCE [LARGE SCALE GENOMIC DNA]</scope>
    <source>
        <strain evidence="1 2">PCC 7113</strain>
    </source>
</reference>
<dbReference type="OrthoDB" id="453653at2"/>
<name>K9WM15_9CYAN</name>
<dbReference type="RefSeq" id="WP_015184984.1">
    <property type="nucleotide sequence ID" value="NC_019738.1"/>
</dbReference>
<evidence type="ECO:0000313" key="2">
    <source>
        <dbReference type="Proteomes" id="UP000010471"/>
    </source>
</evidence>
<evidence type="ECO:0000313" key="1">
    <source>
        <dbReference type="EMBL" id="AFZ20851.1"/>
    </source>
</evidence>
<protein>
    <submittedName>
        <fullName evidence="1">Uncharacterized protein</fullName>
    </submittedName>
</protein>